<evidence type="ECO:0000256" key="5">
    <source>
        <dbReference type="ARBA" id="ARBA00022485"/>
    </source>
</evidence>
<sequence length="110" mass="12718">MGRKTREDVQLFLEAVSKKQGLILNNDKDHVDSIADGLMEMYNSLGYFNCPCREAWGDRKKDRDIICPCSYCEMDVQEYGQCYCGLFVSEDSQDKELGSIPDRRDDELYP</sequence>
<dbReference type="EMBL" id="CP036150">
    <property type="protein sequence ID" value="QEN09300.1"/>
    <property type="molecule type" value="Genomic_DNA"/>
</dbReference>
<comment type="cofactor">
    <cofactor evidence="1">
        <name>[4Fe-4S] cluster</name>
        <dbReference type="ChEBI" id="CHEBI:49883"/>
    </cofactor>
</comment>
<keyword evidence="7" id="KW-0560">Oxidoreductase</keyword>
<comment type="function">
    <text evidence="2">Catalytic subunit of the ferredoxin-thioredoxin reductase (FTR), which catalyzes the two-electron reduction of thioredoxins by the electrons provided by reduced ferredoxin.</text>
</comment>
<comment type="subunit">
    <text evidence="11">Heterodimer of subunit A (variable subunit) and subunit B (catalytic subunit). Heterodimeric FTR forms a complex with ferredoxin and thioredoxin.</text>
</comment>
<dbReference type="KEGG" id="ock:EXM22_15425"/>
<keyword evidence="5" id="KW-0004">4Fe-4S</keyword>
<dbReference type="SUPFAM" id="SSF57662">
    <property type="entry name" value="Ferredoxin thioredoxin reductase (FTR), catalytic beta chain"/>
    <property type="match status" value="1"/>
</dbReference>
<dbReference type="EC" id="1.8.7.2" evidence="4"/>
<dbReference type="Gene3D" id="3.90.460.10">
    <property type="entry name" value="Ferredoxin thioredoxin reductase catalytic beta subunit"/>
    <property type="match status" value="1"/>
</dbReference>
<dbReference type="OrthoDB" id="9782739at2"/>
<dbReference type="RefSeq" id="WP_149487375.1">
    <property type="nucleotide sequence ID" value="NZ_CP036150.1"/>
</dbReference>
<reference evidence="14 15" key="1">
    <citation type="submission" date="2019-02" db="EMBL/GenBank/DDBJ databases">
        <title>Complete Genome Sequence and Methylome Analysis of free living Spirochaetas.</title>
        <authorList>
            <person name="Fomenkov A."/>
            <person name="Dubinina G."/>
            <person name="Leshcheva N."/>
            <person name="Mikheeva N."/>
            <person name="Grabovich M."/>
            <person name="Vincze T."/>
            <person name="Roberts R.J."/>
        </authorList>
    </citation>
    <scope>NUCLEOTIDE SEQUENCE [LARGE SCALE GENOMIC DNA]</scope>
    <source>
        <strain evidence="14 15">K2</strain>
    </source>
</reference>
<evidence type="ECO:0000256" key="10">
    <source>
        <dbReference type="ARBA" id="ARBA00023157"/>
    </source>
</evidence>
<dbReference type="GO" id="GO:0046872">
    <property type="term" value="F:metal ion binding"/>
    <property type="evidence" value="ECO:0007669"/>
    <property type="project" value="UniProtKB-KW"/>
</dbReference>
<evidence type="ECO:0000256" key="1">
    <source>
        <dbReference type="ARBA" id="ARBA00001966"/>
    </source>
</evidence>
<evidence type="ECO:0000256" key="6">
    <source>
        <dbReference type="ARBA" id="ARBA00022723"/>
    </source>
</evidence>
<evidence type="ECO:0000256" key="11">
    <source>
        <dbReference type="ARBA" id="ARBA00026011"/>
    </source>
</evidence>
<dbReference type="Proteomes" id="UP000324209">
    <property type="component" value="Chromosome"/>
</dbReference>
<dbReference type="InterPro" id="IPR036644">
    <property type="entry name" value="FTR_bsu_sf"/>
</dbReference>
<dbReference type="PANTHER" id="PTHR35113">
    <property type="entry name" value="FERREDOXIN-THIOREDOXIN REDUCTASE CATALYTIC CHAIN, CHLOROPLASTIC"/>
    <property type="match status" value="1"/>
</dbReference>
<evidence type="ECO:0000256" key="12">
    <source>
        <dbReference type="ARBA" id="ARBA00030295"/>
    </source>
</evidence>
<evidence type="ECO:0000313" key="15">
    <source>
        <dbReference type="Proteomes" id="UP000324209"/>
    </source>
</evidence>
<evidence type="ECO:0000256" key="9">
    <source>
        <dbReference type="ARBA" id="ARBA00023014"/>
    </source>
</evidence>
<keyword evidence="8" id="KW-0408">Iron</keyword>
<dbReference type="PANTHER" id="PTHR35113:SF1">
    <property type="entry name" value="FERREDOXIN-THIOREDOXIN REDUCTASE CATALYTIC CHAIN, CHLOROPLASTIC"/>
    <property type="match status" value="1"/>
</dbReference>
<keyword evidence="9" id="KW-0411">Iron-sulfur</keyword>
<evidence type="ECO:0000256" key="8">
    <source>
        <dbReference type="ARBA" id="ARBA00023004"/>
    </source>
</evidence>
<evidence type="ECO:0000313" key="14">
    <source>
        <dbReference type="EMBL" id="QEN09300.1"/>
    </source>
</evidence>
<proteinExistence type="inferred from homology"/>
<dbReference type="GO" id="GO:0051539">
    <property type="term" value="F:4 iron, 4 sulfur cluster binding"/>
    <property type="evidence" value="ECO:0007669"/>
    <property type="project" value="UniProtKB-KW"/>
</dbReference>
<dbReference type="AlphaFoldDB" id="A0A5C1QQR1"/>
<evidence type="ECO:0000256" key="4">
    <source>
        <dbReference type="ARBA" id="ARBA00012358"/>
    </source>
</evidence>
<gene>
    <name evidence="14" type="ORF">EXM22_15425</name>
</gene>
<evidence type="ECO:0000256" key="3">
    <source>
        <dbReference type="ARBA" id="ARBA00007941"/>
    </source>
</evidence>
<evidence type="ECO:0000256" key="13">
    <source>
        <dbReference type="ARBA" id="ARBA00048150"/>
    </source>
</evidence>
<accession>A0A5C1QQR1</accession>
<name>A0A5C1QQR1_9SPIO</name>
<dbReference type="Pfam" id="PF02943">
    <property type="entry name" value="FeThRed_B"/>
    <property type="match status" value="1"/>
</dbReference>
<evidence type="ECO:0000256" key="2">
    <source>
        <dbReference type="ARBA" id="ARBA00003945"/>
    </source>
</evidence>
<comment type="similarity">
    <text evidence="3">Belongs to the ferredoxin thioredoxin reductase beta subunit family.</text>
</comment>
<organism evidence="14 15">
    <name type="scientific">Oceanispirochaeta crateris</name>
    <dbReference type="NCBI Taxonomy" id="2518645"/>
    <lineage>
        <taxon>Bacteria</taxon>
        <taxon>Pseudomonadati</taxon>
        <taxon>Spirochaetota</taxon>
        <taxon>Spirochaetia</taxon>
        <taxon>Spirochaetales</taxon>
        <taxon>Spirochaetaceae</taxon>
        <taxon>Oceanispirochaeta</taxon>
    </lineage>
</organism>
<comment type="catalytic activity">
    <reaction evidence="13">
        <text>[thioredoxin]-disulfide + 2 reduced [2Fe-2S]-[ferredoxin] + 2 H(+) = [thioredoxin]-dithiol + 2 oxidized [2Fe-2S]-[ferredoxin]</text>
        <dbReference type="Rhea" id="RHEA:42336"/>
        <dbReference type="Rhea" id="RHEA-COMP:10000"/>
        <dbReference type="Rhea" id="RHEA-COMP:10001"/>
        <dbReference type="Rhea" id="RHEA-COMP:10698"/>
        <dbReference type="Rhea" id="RHEA-COMP:10700"/>
        <dbReference type="ChEBI" id="CHEBI:15378"/>
        <dbReference type="ChEBI" id="CHEBI:29950"/>
        <dbReference type="ChEBI" id="CHEBI:33737"/>
        <dbReference type="ChEBI" id="CHEBI:33738"/>
        <dbReference type="ChEBI" id="CHEBI:50058"/>
        <dbReference type="EC" id="1.8.7.2"/>
    </reaction>
</comment>
<evidence type="ECO:0000256" key="7">
    <source>
        <dbReference type="ARBA" id="ARBA00023002"/>
    </source>
</evidence>
<keyword evidence="15" id="KW-1185">Reference proteome</keyword>
<protein>
    <recommendedName>
        <fullName evidence="4">ferredoxin:thioredoxin reductase</fullName>
        <ecNumber evidence="4">1.8.7.2</ecNumber>
    </recommendedName>
    <alternativeName>
        <fullName evidence="12">Ferredoxin-thioredoxin reductase subunit B</fullName>
    </alternativeName>
</protein>
<dbReference type="InterPro" id="IPR004209">
    <property type="entry name" value="FTR_bsu"/>
</dbReference>
<keyword evidence="10" id="KW-1015">Disulfide bond</keyword>
<dbReference type="GO" id="GO:0016730">
    <property type="term" value="F:oxidoreductase activity, acting on iron-sulfur proteins as donors"/>
    <property type="evidence" value="ECO:0007669"/>
    <property type="project" value="InterPro"/>
</dbReference>
<keyword evidence="6" id="KW-0479">Metal-binding</keyword>